<proteinExistence type="predicted"/>
<dbReference type="Proteomes" id="UP000665561">
    <property type="component" value="Unassembled WGS sequence"/>
</dbReference>
<dbReference type="InterPro" id="IPR006059">
    <property type="entry name" value="SBP"/>
</dbReference>
<dbReference type="RefSeq" id="WP_161743658.1">
    <property type="nucleotide sequence ID" value="NZ_JAAAMV010000009.1"/>
</dbReference>
<evidence type="ECO:0000313" key="1">
    <source>
        <dbReference type="EMBL" id="NBD24848.1"/>
    </source>
</evidence>
<evidence type="ECO:0000313" key="2">
    <source>
        <dbReference type="Proteomes" id="UP000665561"/>
    </source>
</evidence>
<accession>A0ABW9XQB5</accession>
<dbReference type="PANTHER" id="PTHR43649:SF12">
    <property type="entry name" value="DIACETYLCHITOBIOSE BINDING PROTEIN DASA"/>
    <property type="match status" value="1"/>
</dbReference>
<dbReference type="SUPFAM" id="SSF53850">
    <property type="entry name" value="Periplasmic binding protein-like II"/>
    <property type="match status" value="1"/>
</dbReference>
<dbReference type="Pfam" id="PF13416">
    <property type="entry name" value="SBP_bac_8"/>
    <property type="match status" value="1"/>
</dbReference>
<comment type="caution">
    <text evidence="1">The sequence shown here is derived from an EMBL/GenBank/DDBJ whole genome shotgun (WGS) entry which is preliminary data.</text>
</comment>
<dbReference type="PROSITE" id="PS51257">
    <property type="entry name" value="PROKAR_LIPOPROTEIN"/>
    <property type="match status" value="1"/>
</dbReference>
<protein>
    <submittedName>
        <fullName evidence="1">Extracellular solute-binding protein</fullName>
    </submittedName>
</protein>
<keyword evidence="2" id="KW-1185">Reference proteome</keyword>
<dbReference type="EMBL" id="JAAAMV010000009">
    <property type="protein sequence ID" value="NBD24848.1"/>
    <property type="molecule type" value="Genomic_DNA"/>
</dbReference>
<dbReference type="InterPro" id="IPR050490">
    <property type="entry name" value="Bact_solute-bd_prot1"/>
</dbReference>
<gene>
    <name evidence="1" type="ORF">GT019_13265</name>
</gene>
<dbReference type="PANTHER" id="PTHR43649">
    <property type="entry name" value="ARABINOSE-BINDING PROTEIN-RELATED"/>
    <property type="match status" value="1"/>
</dbReference>
<organism evidence="1 2">
    <name type="scientific">Paenibacillus glycinis</name>
    <dbReference type="NCBI Taxonomy" id="2697035"/>
    <lineage>
        <taxon>Bacteria</taxon>
        <taxon>Bacillati</taxon>
        <taxon>Bacillota</taxon>
        <taxon>Bacilli</taxon>
        <taxon>Bacillales</taxon>
        <taxon>Paenibacillaceae</taxon>
        <taxon>Paenibacillus</taxon>
    </lineage>
</organism>
<sequence length="457" mass="48957">MRKLVTTSSVLTIAVALTACGGGNGAKGEAGASGALEKAVQAVVTDKKDVTISFWTSTGASNLPFLERMVDDFRTQYPNIKVDFSAQGRVDELAKKLTQNIVSKSTPTLSNLDASTFPEYIDSGAIVDLQPYYADGKIGFSGEEQADFYPIYLDEAKSFGPEGTLYGFPTNKKTTDVLVYNKTYFDGKGWTAPSTWDDVVKDSQTIKDDTGKPGFSFDNSYGDAAFKLMSQQWGSPYVAADGTADINNDATKDALAFYKGNMTKGYFTMPALMPSAGGKTSSNGFVMEETYMYVGAAAGVPFAIPNPKAGQKQFDLGVAPVPQKDPAKPVALSKGEDYAIFANATDEQRVAAWLLIKFLSGAEENADWLINSGNLPIRKSMLEVPAYKQFLASDKSDPKKYYMAAAVKAALATPMTYDKVTAKSGDIATETGNLWESVMIGGGDIASLLSQAAEKVK</sequence>
<dbReference type="Gene3D" id="3.40.190.10">
    <property type="entry name" value="Periplasmic binding protein-like II"/>
    <property type="match status" value="1"/>
</dbReference>
<reference evidence="1 2" key="1">
    <citation type="submission" date="2020-01" db="EMBL/GenBank/DDBJ databases">
        <title>Paenibacillus soybeanensis sp. nov. isolated from the nodules of soybean (Glycine max(L.) Merr).</title>
        <authorList>
            <person name="Wang H."/>
        </authorList>
    </citation>
    <scope>NUCLEOTIDE SEQUENCE [LARGE SCALE GENOMIC DNA]</scope>
    <source>
        <strain evidence="1 2">T1</strain>
    </source>
</reference>
<name>A0ABW9XQB5_9BACL</name>